<reference evidence="2 3" key="1">
    <citation type="submission" date="2007-04" db="EMBL/GenBank/DDBJ databases">
        <authorList>
            <person name="Fulton L."/>
            <person name="Clifton S."/>
            <person name="Fulton B."/>
            <person name="Xu J."/>
            <person name="Minx P."/>
            <person name="Pepin K.H."/>
            <person name="Johnson M."/>
            <person name="Thiruvilangam P."/>
            <person name="Bhonagiri V."/>
            <person name="Nash W.E."/>
            <person name="Mardis E.R."/>
            <person name="Wilson R.K."/>
        </authorList>
    </citation>
    <scope>NUCLEOTIDE SEQUENCE [LARGE SCALE GENOMIC DNA]</scope>
    <source>
        <strain evidence="2 3">L2-32</strain>
    </source>
</reference>
<comment type="caution">
    <text evidence="2">The sequence shown here is derived from an EMBL/GenBank/DDBJ whole genome shotgun (WGS) entry which is preliminary data.</text>
</comment>
<name>A7A7P4_BIFAD</name>
<dbReference type="HOGENOM" id="CLU_3369682_0_0_11"/>
<evidence type="ECO:0000313" key="3">
    <source>
        <dbReference type="Proteomes" id="UP000003773"/>
    </source>
</evidence>
<dbReference type="EMBL" id="AAXD02000066">
    <property type="protein sequence ID" value="EDN82378.1"/>
    <property type="molecule type" value="Genomic_DNA"/>
</dbReference>
<organism evidence="2 3">
    <name type="scientific">Bifidobacterium adolescentis L2-32</name>
    <dbReference type="NCBI Taxonomy" id="411481"/>
    <lineage>
        <taxon>Bacteria</taxon>
        <taxon>Bacillati</taxon>
        <taxon>Actinomycetota</taxon>
        <taxon>Actinomycetes</taxon>
        <taxon>Bifidobacteriales</taxon>
        <taxon>Bifidobacteriaceae</taxon>
        <taxon>Bifidobacterium</taxon>
    </lineage>
</organism>
<feature type="region of interest" description="Disordered" evidence="1">
    <location>
        <begin position="12"/>
        <end position="35"/>
    </location>
</feature>
<evidence type="ECO:0000256" key="1">
    <source>
        <dbReference type="SAM" id="MobiDB-lite"/>
    </source>
</evidence>
<sequence>MLGKFRGRVFAVHAKDNAPPGPGQGRGRVSPRWAR</sequence>
<dbReference type="Proteomes" id="UP000003773">
    <property type="component" value="Unassembled WGS sequence"/>
</dbReference>
<gene>
    <name evidence="2" type="ORF">BIFADO_01883</name>
</gene>
<dbReference type="AlphaFoldDB" id="A7A7P4"/>
<evidence type="ECO:0000313" key="2">
    <source>
        <dbReference type="EMBL" id="EDN82378.1"/>
    </source>
</evidence>
<accession>A7A7P4</accession>
<reference evidence="2 3" key="2">
    <citation type="submission" date="2007-05" db="EMBL/GenBank/DDBJ databases">
        <title>Draft genome sequence of Bifidobacterium adolescentis (L2-32).</title>
        <authorList>
            <person name="Sudarsanam P."/>
            <person name="Ley R."/>
            <person name="Guruge J."/>
            <person name="Turnbaugh P.J."/>
            <person name="Mahowald M."/>
            <person name="Liep D."/>
            <person name="Gordon J."/>
        </authorList>
    </citation>
    <scope>NUCLEOTIDE SEQUENCE [LARGE SCALE GENOMIC DNA]</scope>
    <source>
        <strain evidence="2 3">L2-32</strain>
    </source>
</reference>
<proteinExistence type="predicted"/>
<protein>
    <submittedName>
        <fullName evidence="2">Uncharacterized protein</fullName>
    </submittedName>
</protein>
<feature type="non-terminal residue" evidence="2">
    <location>
        <position position="35"/>
    </location>
</feature>